<evidence type="ECO:0000256" key="3">
    <source>
        <dbReference type="ARBA" id="ARBA00022527"/>
    </source>
</evidence>
<dbReference type="RefSeq" id="XP_051442189.1">
    <property type="nucleotide sequence ID" value="XM_051584063.1"/>
</dbReference>
<evidence type="ECO:0000256" key="2">
    <source>
        <dbReference type="ARBA" id="ARBA00012513"/>
    </source>
</evidence>
<evidence type="ECO:0000256" key="1">
    <source>
        <dbReference type="ARBA" id="ARBA00008874"/>
    </source>
</evidence>
<feature type="non-terminal residue" evidence="11">
    <location>
        <position position="1"/>
    </location>
</feature>
<organism evidence="11 12">
    <name type="scientific">Umbelopsis ramanniana AG</name>
    <dbReference type="NCBI Taxonomy" id="1314678"/>
    <lineage>
        <taxon>Eukaryota</taxon>
        <taxon>Fungi</taxon>
        <taxon>Fungi incertae sedis</taxon>
        <taxon>Mucoromycota</taxon>
        <taxon>Mucoromycotina</taxon>
        <taxon>Umbelopsidomycetes</taxon>
        <taxon>Umbelopsidales</taxon>
        <taxon>Umbelopsidaceae</taxon>
        <taxon>Umbelopsis</taxon>
    </lineage>
</organism>
<name>A0AAD5HAK4_UMBRA</name>
<dbReference type="SMART" id="SM00285">
    <property type="entry name" value="PBD"/>
    <property type="match status" value="1"/>
</dbReference>
<keyword evidence="6" id="KW-0418">Kinase</keyword>
<reference evidence="11" key="1">
    <citation type="submission" date="2021-06" db="EMBL/GenBank/DDBJ databases">
        <authorList>
            <consortium name="DOE Joint Genome Institute"/>
            <person name="Mondo S.J."/>
            <person name="Amses K.R."/>
            <person name="Simmons D.R."/>
            <person name="Longcore J.E."/>
            <person name="Seto K."/>
            <person name="Alves G.H."/>
            <person name="Bonds A.E."/>
            <person name="Quandt C.A."/>
            <person name="Davis W.J."/>
            <person name="Chang Y."/>
            <person name="Letcher P.M."/>
            <person name="Powell M.J."/>
            <person name="Kuo A."/>
            <person name="Labutti K."/>
            <person name="Pangilinan J."/>
            <person name="Andreopoulos W."/>
            <person name="Tritt A."/>
            <person name="Riley R."/>
            <person name="Hundley H."/>
            <person name="Johnson J."/>
            <person name="Lipzen A."/>
            <person name="Barry K."/>
            <person name="Berbee M.L."/>
            <person name="Buchler N.E."/>
            <person name="Grigoriev I.V."/>
            <person name="Spatafora J.W."/>
            <person name="Stajich J.E."/>
            <person name="James T.Y."/>
        </authorList>
    </citation>
    <scope>NUCLEOTIDE SEQUENCE</scope>
    <source>
        <strain evidence="11">AG</strain>
    </source>
</reference>
<evidence type="ECO:0000256" key="6">
    <source>
        <dbReference type="ARBA" id="ARBA00022777"/>
    </source>
</evidence>
<feature type="non-terminal residue" evidence="11">
    <location>
        <position position="71"/>
    </location>
</feature>
<keyword evidence="7" id="KW-0067">ATP-binding</keyword>
<evidence type="ECO:0000256" key="9">
    <source>
        <dbReference type="ARBA" id="ARBA00048679"/>
    </source>
</evidence>
<dbReference type="GO" id="GO:0004674">
    <property type="term" value="F:protein serine/threonine kinase activity"/>
    <property type="evidence" value="ECO:0007669"/>
    <property type="project" value="UniProtKB-KW"/>
</dbReference>
<dbReference type="Gene3D" id="3.90.810.10">
    <property type="entry name" value="CRIB domain"/>
    <property type="match status" value="1"/>
</dbReference>
<dbReference type="AlphaFoldDB" id="A0AAD5HAK4"/>
<keyword evidence="12" id="KW-1185">Reference proteome</keyword>
<dbReference type="FunFam" id="3.90.810.10:FF:000005">
    <property type="entry name" value="Non-specific serine/threonine protein kinase"/>
    <property type="match status" value="1"/>
</dbReference>
<evidence type="ECO:0000313" key="11">
    <source>
        <dbReference type="EMBL" id="KAI8577185.1"/>
    </source>
</evidence>
<dbReference type="InterPro" id="IPR036936">
    <property type="entry name" value="CRIB_dom_sf"/>
</dbReference>
<keyword evidence="4" id="KW-0808">Transferase</keyword>
<keyword evidence="5" id="KW-0547">Nucleotide-binding</keyword>
<feature type="domain" description="CRIB" evidence="10">
    <location>
        <begin position="1"/>
        <end position="14"/>
    </location>
</feature>
<reference evidence="11" key="2">
    <citation type="journal article" date="2022" name="Proc. Natl. Acad. Sci. U.S.A.">
        <title>Diploid-dominant life cycles characterize the early evolution of Fungi.</title>
        <authorList>
            <person name="Amses K.R."/>
            <person name="Simmons D.R."/>
            <person name="Longcore J.E."/>
            <person name="Mondo S.J."/>
            <person name="Seto K."/>
            <person name="Jeronimo G.H."/>
            <person name="Bonds A.E."/>
            <person name="Quandt C.A."/>
            <person name="Davis W.J."/>
            <person name="Chang Y."/>
            <person name="Federici B.A."/>
            <person name="Kuo A."/>
            <person name="LaButti K."/>
            <person name="Pangilinan J."/>
            <person name="Andreopoulos W."/>
            <person name="Tritt A."/>
            <person name="Riley R."/>
            <person name="Hundley H."/>
            <person name="Johnson J."/>
            <person name="Lipzen A."/>
            <person name="Barry K."/>
            <person name="Lang B.F."/>
            <person name="Cuomo C.A."/>
            <person name="Buchler N.E."/>
            <person name="Grigoriev I.V."/>
            <person name="Spatafora J.W."/>
            <person name="Stajich J.E."/>
            <person name="James T.Y."/>
        </authorList>
    </citation>
    <scope>NUCLEOTIDE SEQUENCE</scope>
    <source>
        <strain evidence="11">AG</strain>
    </source>
</reference>
<dbReference type="Pfam" id="PF00786">
    <property type="entry name" value="PBD"/>
    <property type="match status" value="1"/>
</dbReference>
<protein>
    <recommendedName>
        <fullName evidence="2">non-specific serine/threonine protein kinase</fullName>
        <ecNumber evidence="2">2.7.11.1</ecNumber>
    </recommendedName>
</protein>
<evidence type="ECO:0000256" key="8">
    <source>
        <dbReference type="ARBA" id="ARBA00047899"/>
    </source>
</evidence>
<comment type="similarity">
    <text evidence="1">Belongs to the protein kinase superfamily. STE Ser/Thr protein kinase family. STE20 subfamily.</text>
</comment>
<evidence type="ECO:0000313" key="12">
    <source>
        <dbReference type="Proteomes" id="UP001206595"/>
    </source>
</evidence>
<dbReference type="Proteomes" id="UP001206595">
    <property type="component" value="Unassembled WGS sequence"/>
</dbReference>
<comment type="catalytic activity">
    <reaction evidence="9">
        <text>L-seryl-[protein] + ATP = O-phospho-L-seryl-[protein] + ADP + H(+)</text>
        <dbReference type="Rhea" id="RHEA:17989"/>
        <dbReference type="Rhea" id="RHEA-COMP:9863"/>
        <dbReference type="Rhea" id="RHEA-COMP:11604"/>
        <dbReference type="ChEBI" id="CHEBI:15378"/>
        <dbReference type="ChEBI" id="CHEBI:29999"/>
        <dbReference type="ChEBI" id="CHEBI:30616"/>
        <dbReference type="ChEBI" id="CHEBI:83421"/>
        <dbReference type="ChEBI" id="CHEBI:456216"/>
        <dbReference type="EC" id="2.7.11.1"/>
    </reaction>
</comment>
<gene>
    <name evidence="11" type="ORF">K450DRAFT_167557</name>
</gene>
<dbReference type="InterPro" id="IPR033923">
    <property type="entry name" value="PAK_BD"/>
</dbReference>
<dbReference type="EC" id="2.7.11.1" evidence="2"/>
<proteinExistence type="inferred from homology"/>
<evidence type="ECO:0000256" key="4">
    <source>
        <dbReference type="ARBA" id="ARBA00022679"/>
    </source>
</evidence>
<dbReference type="GeneID" id="75909413"/>
<evidence type="ECO:0000256" key="5">
    <source>
        <dbReference type="ARBA" id="ARBA00022741"/>
    </source>
</evidence>
<dbReference type="GO" id="GO:0005524">
    <property type="term" value="F:ATP binding"/>
    <property type="evidence" value="ECO:0007669"/>
    <property type="project" value="UniProtKB-KW"/>
</dbReference>
<sequence>ISSPYNMTHVTHVGFNHQTGEFTGLPKEWQVLLNQSGITRREQEANPQAVLDAISFFKETREDPDDEVWQK</sequence>
<keyword evidence="3" id="KW-0723">Serine/threonine-protein kinase</keyword>
<accession>A0AAD5HAK4</accession>
<comment type="catalytic activity">
    <reaction evidence="8">
        <text>L-threonyl-[protein] + ATP = O-phospho-L-threonyl-[protein] + ADP + H(+)</text>
        <dbReference type="Rhea" id="RHEA:46608"/>
        <dbReference type="Rhea" id="RHEA-COMP:11060"/>
        <dbReference type="Rhea" id="RHEA-COMP:11605"/>
        <dbReference type="ChEBI" id="CHEBI:15378"/>
        <dbReference type="ChEBI" id="CHEBI:30013"/>
        <dbReference type="ChEBI" id="CHEBI:30616"/>
        <dbReference type="ChEBI" id="CHEBI:61977"/>
        <dbReference type="ChEBI" id="CHEBI:456216"/>
        <dbReference type="EC" id="2.7.11.1"/>
    </reaction>
</comment>
<dbReference type="CDD" id="cd01093">
    <property type="entry name" value="CRIB_PAK_like"/>
    <property type="match status" value="1"/>
</dbReference>
<dbReference type="EMBL" id="MU620944">
    <property type="protein sequence ID" value="KAI8577185.1"/>
    <property type="molecule type" value="Genomic_DNA"/>
</dbReference>
<dbReference type="PROSITE" id="PS50108">
    <property type="entry name" value="CRIB"/>
    <property type="match status" value="1"/>
</dbReference>
<evidence type="ECO:0000259" key="10">
    <source>
        <dbReference type="PROSITE" id="PS50108"/>
    </source>
</evidence>
<evidence type="ECO:0000256" key="7">
    <source>
        <dbReference type="ARBA" id="ARBA00022840"/>
    </source>
</evidence>
<comment type="caution">
    <text evidence="11">The sequence shown here is derived from an EMBL/GenBank/DDBJ whole genome shotgun (WGS) entry which is preliminary data.</text>
</comment>
<dbReference type="InterPro" id="IPR000095">
    <property type="entry name" value="CRIB_dom"/>
</dbReference>